<sequence>TAMERRGVSQESEAGKRHPNPRSVTPTGAKGKKALSAKSHVNKKSKAKMTSVHGSVAGSNGFILHKKQARATPQRKGGSPHGPSKTPPTPADSGREAVIAGISDVQTPSYPCLDPAPTSSTQCAWKTMGKPACNPAALKVMFIQPQSMMKRKRKMGMYNFVPKKKSKVLKKESSFVKAGQESGREKRVDLTHREICEIKESQALLAEQCEEKATDVSKGNKMEEEDGCSKQEYTELTLESLDLKAQEELFSPPLSADGEVTETDLSEELPLCCCRMETPCSGESLSQTEHTCMATESVDGLRSVLKYEMMRPSNTVHLLVLCEDHRAGMVKHQCCPGCGLFCRAGSFMECRPYGSISHRFHRGCASVIKAQSFCPHCGEDATGAQEVTVPKTISNPVTVPKAEPVLPSVPAVPAVYPVALLPVVPKKVKYHTKQLYISAHHGELQKVIHLLVDGKDPNYLMYSQNKRTPLHAAASEGHQEVCHMLVQAGANLDMFDEEQRTPLMDACENNHLDTVKYLLRAGAALSHKDIKGSTCLHLAAKLGHYDVVQHLLSKASKQVNCQDDGGWTPITWAIEYKHRELVLLLLSRGADVNIRDKEENICLHWAALSGSNDIAQILLDARCDLQAVNVHGDSTLHIAARENQLECVTLLLSQGADVNLKNREGETPLDCCIYNSKVWVSLKTNKKLTDARRSRDSHREKVLSRDISRGYEAVPIACVNGVDSDSCPDNYKYVPDSCVTSPINIDKDITHLQHCVCTDDCSSNSCMCAQLSLRCWYDKEGRLPLEFCQKEPPVLFECNHACSCWRSCRNRVVQNGLRARLQLYKTQRMGWGVRALQDIPQGTFICEYVGEIITDAEADGRENDSFLFTLDNKVGDVHCIDARLFGNIGRFINHLCEPNLLAVRVFTMHQDLRFPRIAFFSRKPIQSGDQIGFDYGDHFWKVKSKYYSCQCFSPRCRHSSAARAQSLERVTSPAPAQQSCAHTAVTQS</sequence>
<dbReference type="GeneTree" id="ENSGT00940000156002"/>
<evidence type="ECO:0000313" key="10">
    <source>
        <dbReference type="Ensembl" id="ENSOMYP00000100482.2"/>
    </source>
</evidence>
<comment type="subcellular location">
    <subcellularLocation>
        <location evidence="1">Chromosome</location>
    </subcellularLocation>
</comment>
<dbReference type="GO" id="GO:0000122">
    <property type="term" value="P:negative regulation of transcription by RNA polymerase II"/>
    <property type="evidence" value="ECO:0007669"/>
    <property type="project" value="TreeGrafter"/>
</dbReference>
<evidence type="ECO:0000259" key="9">
    <source>
        <dbReference type="PROSITE" id="PS50867"/>
    </source>
</evidence>
<dbReference type="SUPFAM" id="SSF48403">
    <property type="entry name" value="Ankyrin repeat"/>
    <property type="match status" value="1"/>
</dbReference>
<keyword evidence="6" id="KW-0040">ANK repeat</keyword>
<keyword evidence="11" id="KW-1185">Reference proteome</keyword>
<dbReference type="Pfam" id="PF13637">
    <property type="entry name" value="Ank_4"/>
    <property type="match status" value="1"/>
</dbReference>
<dbReference type="Ensembl" id="ENSOMYT00000109020.2">
    <property type="protein sequence ID" value="ENSOMYP00000100482.2"/>
    <property type="gene ID" value="ENSOMYG00000043578.2"/>
</dbReference>
<dbReference type="InterPro" id="IPR043550">
    <property type="entry name" value="EHMT1/EHMT2"/>
</dbReference>
<dbReference type="InterPro" id="IPR036770">
    <property type="entry name" value="Ankyrin_rpt-contain_sf"/>
</dbReference>
<evidence type="ECO:0000313" key="11">
    <source>
        <dbReference type="Proteomes" id="UP000694395"/>
    </source>
</evidence>
<reference evidence="10" key="3">
    <citation type="submission" date="2025-09" db="UniProtKB">
        <authorList>
            <consortium name="Ensembl"/>
        </authorList>
    </citation>
    <scope>IDENTIFICATION</scope>
</reference>
<feature type="region of interest" description="Disordered" evidence="7">
    <location>
        <begin position="1"/>
        <end position="94"/>
    </location>
</feature>
<evidence type="ECO:0000259" key="8">
    <source>
        <dbReference type="PROSITE" id="PS50280"/>
    </source>
</evidence>
<dbReference type="Pfam" id="PF12796">
    <property type="entry name" value="Ank_2"/>
    <property type="match status" value="2"/>
</dbReference>
<organism evidence="10 11">
    <name type="scientific">Oncorhynchus mykiss</name>
    <name type="common">Rainbow trout</name>
    <name type="synonym">Salmo gairdneri</name>
    <dbReference type="NCBI Taxonomy" id="8022"/>
    <lineage>
        <taxon>Eukaryota</taxon>
        <taxon>Metazoa</taxon>
        <taxon>Chordata</taxon>
        <taxon>Craniata</taxon>
        <taxon>Vertebrata</taxon>
        <taxon>Euteleostomi</taxon>
        <taxon>Actinopterygii</taxon>
        <taxon>Neopterygii</taxon>
        <taxon>Teleostei</taxon>
        <taxon>Protacanthopterygii</taxon>
        <taxon>Salmoniformes</taxon>
        <taxon>Salmonidae</taxon>
        <taxon>Salmoninae</taxon>
        <taxon>Oncorhynchus</taxon>
    </lineage>
</organism>
<proteinExistence type="predicted"/>
<dbReference type="SMART" id="SM00317">
    <property type="entry name" value="SET"/>
    <property type="match status" value="1"/>
</dbReference>
<dbReference type="GO" id="GO:0005634">
    <property type="term" value="C:nucleus"/>
    <property type="evidence" value="ECO:0007669"/>
    <property type="project" value="InterPro"/>
</dbReference>
<dbReference type="PROSITE" id="PS50297">
    <property type="entry name" value="ANK_REP_REGION"/>
    <property type="match status" value="5"/>
</dbReference>
<dbReference type="GO" id="GO:0000785">
    <property type="term" value="C:chromatin"/>
    <property type="evidence" value="ECO:0007669"/>
    <property type="project" value="TreeGrafter"/>
</dbReference>
<feature type="domain" description="SET" evidence="8">
    <location>
        <begin position="819"/>
        <end position="936"/>
    </location>
</feature>
<dbReference type="Proteomes" id="UP000694395">
    <property type="component" value="Chromosome 6"/>
</dbReference>
<dbReference type="PRINTS" id="PR01415">
    <property type="entry name" value="ANKYRIN"/>
</dbReference>
<keyword evidence="3" id="KW-0808">Transferase</keyword>
<dbReference type="Pfam" id="PF21533">
    <property type="entry name" value="EHMT1-2_CRR"/>
    <property type="match status" value="1"/>
</dbReference>
<feature type="compositionally biased region" description="Basic and acidic residues" evidence="7">
    <location>
        <begin position="1"/>
        <end position="16"/>
    </location>
</feature>
<reference evidence="10" key="2">
    <citation type="submission" date="2025-08" db="UniProtKB">
        <authorList>
            <consortium name="Ensembl"/>
        </authorList>
    </citation>
    <scope>IDENTIFICATION</scope>
</reference>
<dbReference type="PANTHER" id="PTHR46307">
    <property type="entry name" value="G9A, ISOFORM B"/>
    <property type="match status" value="1"/>
</dbReference>
<evidence type="ECO:0000256" key="5">
    <source>
        <dbReference type="ARBA" id="ARBA00022853"/>
    </source>
</evidence>
<evidence type="ECO:0000256" key="7">
    <source>
        <dbReference type="SAM" id="MobiDB-lite"/>
    </source>
</evidence>
<gene>
    <name evidence="10" type="primary">ehmt1a</name>
</gene>
<keyword evidence="3" id="KW-0489">Methyltransferase</keyword>
<dbReference type="CDD" id="cd20905">
    <property type="entry name" value="EHMT_ZBD"/>
    <property type="match status" value="1"/>
</dbReference>
<feature type="repeat" description="ANK" evidence="6">
    <location>
        <begin position="531"/>
        <end position="556"/>
    </location>
</feature>
<reference evidence="10" key="1">
    <citation type="submission" date="2020-07" db="EMBL/GenBank/DDBJ databases">
        <title>A long reads based de novo assembly of the rainbow trout Arlee double haploid line genome.</title>
        <authorList>
            <person name="Gao G."/>
            <person name="Palti Y."/>
        </authorList>
    </citation>
    <scope>NUCLEOTIDE SEQUENCE [LARGE SCALE GENOMIC DNA]</scope>
</reference>
<dbReference type="SUPFAM" id="SSF82199">
    <property type="entry name" value="SET domain"/>
    <property type="match status" value="1"/>
</dbReference>
<accession>A0A8C7WK34</accession>
<dbReference type="PROSITE" id="PS50280">
    <property type="entry name" value="SET"/>
    <property type="match status" value="1"/>
</dbReference>
<evidence type="ECO:0000256" key="4">
    <source>
        <dbReference type="ARBA" id="ARBA00022691"/>
    </source>
</evidence>
<dbReference type="InterPro" id="IPR001214">
    <property type="entry name" value="SET_dom"/>
</dbReference>
<dbReference type="GO" id="GO:0008270">
    <property type="term" value="F:zinc ion binding"/>
    <property type="evidence" value="ECO:0007669"/>
    <property type="project" value="InterPro"/>
</dbReference>
<dbReference type="InterPro" id="IPR046341">
    <property type="entry name" value="SET_dom_sf"/>
</dbReference>
<evidence type="ECO:0000256" key="2">
    <source>
        <dbReference type="ARBA" id="ARBA00022454"/>
    </source>
</evidence>
<feature type="repeat" description="ANK" evidence="6">
    <location>
        <begin position="465"/>
        <end position="497"/>
    </location>
</feature>
<evidence type="ECO:0000256" key="3">
    <source>
        <dbReference type="ARBA" id="ARBA00022603"/>
    </source>
</evidence>
<feature type="repeat" description="ANK" evidence="6">
    <location>
        <begin position="565"/>
        <end position="597"/>
    </location>
</feature>
<feature type="repeat" description="ANK" evidence="6">
    <location>
        <begin position="498"/>
        <end position="530"/>
    </location>
</feature>
<feature type="repeat" description="ANK" evidence="6">
    <location>
        <begin position="631"/>
        <end position="663"/>
    </location>
</feature>
<dbReference type="PROSITE" id="PS50867">
    <property type="entry name" value="PRE_SET"/>
    <property type="match status" value="1"/>
</dbReference>
<dbReference type="AlphaFoldDB" id="A0A8C7WK34"/>
<dbReference type="GO" id="GO:0046974">
    <property type="term" value="F:histone H3K9 methyltransferase activity"/>
    <property type="evidence" value="ECO:0007669"/>
    <property type="project" value="TreeGrafter"/>
</dbReference>
<dbReference type="Gene3D" id="1.25.40.20">
    <property type="entry name" value="Ankyrin repeat-containing domain"/>
    <property type="match status" value="1"/>
</dbReference>
<feature type="compositionally biased region" description="Basic residues" evidence="7">
    <location>
        <begin position="30"/>
        <end position="47"/>
    </location>
</feature>
<dbReference type="InterPro" id="IPR007728">
    <property type="entry name" value="Pre-SET_dom"/>
</dbReference>
<keyword evidence="4" id="KW-0949">S-adenosyl-L-methionine</keyword>
<evidence type="ECO:0000256" key="1">
    <source>
        <dbReference type="ARBA" id="ARBA00004286"/>
    </source>
</evidence>
<dbReference type="Gene3D" id="2.170.270.10">
    <property type="entry name" value="SET domain"/>
    <property type="match status" value="1"/>
</dbReference>
<dbReference type="PANTHER" id="PTHR46307:SF2">
    <property type="entry name" value="HISTONE-LYSINE N-METHYLTRANSFERASE EHMT1"/>
    <property type="match status" value="1"/>
</dbReference>
<keyword evidence="2" id="KW-0158">Chromosome</keyword>
<dbReference type="Pfam" id="PF00856">
    <property type="entry name" value="SET"/>
    <property type="match status" value="1"/>
</dbReference>
<dbReference type="FunFam" id="2.170.270.10:FF:000005">
    <property type="entry name" value="Euchromatic histone-lysine N-methyltransferase 2"/>
    <property type="match status" value="1"/>
</dbReference>
<dbReference type="InterPro" id="IPR002110">
    <property type="entry name" value="Ankyrin_rpt"/>
</dbReference>
<name>A0A8C7WK34_ONCMY</name>
<dbReference type="PROSITE" id="PS50088">
    <property type="entry name" value="ANK_REPEAT"/>
    <property type="match status" value="5"/>
</dbReference>
<dbReference type="SMART" id="SM00468">
    <property type="entry name" value="PreSET"/>
    <property type="match status" value="1"/>
</dbReference>
<keyword evidence="5" id="KW-0156">Chromatin regulator</keyword>
<dbReference type="GO" id="GO:0002039">
    <property type="term" value="F:p53 binding"/>
    <property type="evidence" value="ECO:0007669"/>
    <property type="project" value="InterPro"/>
</dbReference>
<protein>
    <submittedName>
        <fullName evidence="10">Euchromatic histone-lysine N-methyltransferase 1a</fullName>
    </submittedName>
</protein>
<evidence type="ECO:0000256" key="6">
    <source>
        <dbReference type="PROSITE-ProRule" id="PRU00023"/>
    </source>
</evidence>
<feature type="domain" description="Pre-SET" evidence="9">
    <location>
        <begin position="753"/>
        <end position="816"/>
    </location>
</feature>
<dbReference type="Pfam" id="PF05033">
    <property type="entry name" value="Pre-SET"/>
    <property type="match status" value="1"/>
</dbReference>
<dbReference type="GO" id="GO:0032259">
    <property type="term" value="P:methylation"/>
    <property type="evidence" value="ECO:0007669"/>
    <property type="project" value="UniProtKB-KW"/>
</dbReference>
<dbReference type="SMART" id="SM00248">
    <property type="entry name" value="ANK"/>
    <property type="match status" value="8"/>
</dbReference>
<dbReference type="InterPro" id="IPR047762">
    <property type="entry name" value="EHMT_CRR"/>
</dbReference>